<proteinExistence type="predicted"/>
<reference evidence="2" key="2">
    <citation type="journal article" date="2021" name="PeerJ">
        <title>Extensive microbial diversity within the chicken gut microbiome revealed by metagenomics and culture.</title>
        <authorList>
            <person name="Gilroy R."/>
            <person name="Ravi A."/>
            <person name="Getino M."/>
            <person name="Pursley I."/>
            <person name="Horton D.L."/>
            <person name="Alikhan N.F."/>
            <person name="Baker D."/>
            <person name="Gharbi K."/>
            <person name="Hall N."/>
            <person name="Watson M."/>
            <person name="Adriaenssens E.M."/>
            <person name="Foster-Nyarko E."/>
            <person name="Jarju S."/>
            <person name="Secka A."/>
            <person name="Antonio M."/>
            <person name="Oren A."/>
            <person name="Chaudhuri R.R."/>
            <person name="La Ragione R."/>
            <person name="Hildebrand F."/>
            <person name="Pallen M.J."/>
        </authorList>
    </citation>
    <scope>NUCLEOTIDE SEQUENCE</scope>
    <source>
        <strain evidence="2">ChiSjej4B22-9803</strain>
    </source>
</reference>
<feature type="transmembrane region" description="Helical" evidence="1">
    <location>
        <begin position="57"/>
        <end position="76"/>
    </location>
</feature>
<keyword evidence="1" id="KW-1133">Transmembrane helix</keyword>
<dbReference type="InterPro" id="IPR005562">
    <property type="entry name" value="SpoVA"/>
</dbReference>
<reference evidence="2" key="1">
    <citation type="submission" date="2020-10" db="EMBL/GenBank/DDBJ databases">
        <authorList>
            <person name="Gilroy R."/>
        </authorList>
    </citation>
    <scope>NUCLEOTIDE SEQUENCE</scope>
    <source>
        <strain evidence="2">ChiSjej4B22-9803</strain>
    </source>
</reference>
<protein>
    <submittedName>
        <fullName evidence="2">Stage V sporulation protein AC</fullName>
    </submittedName>
</protein>
<comment type="caution">
    <text evidence="2">The sequence shown here is derived from an EMBL/GenBank/DDBJ whole genome shotgun (WGS) entry which is preliminary data.</text>
</comment>
<evidence type="ECO:0000313" key="3">
    <source>
        <dbReference type="Proteomes" id="UP000824111"/>
    </source>
</evidence>
<organism evidence="2 3">
    <name type="scientific">Candidatus Avimonoglobus intestinipullorum</name>
    <dbReference type="NCBI Taxonomy" id="2840699"/>
    <lineage>
        <taxon>Bacteria</taxon>
        <taxon>Bacillati</taxon>
        <taxon>Bacillota</taxon>
        <taxon>Clostridia</taxon>
        <taxon>Eubacteriales</taxon>
        <taxon>Candidatus Avimonoglobus</taxon>
    </lineage>
</organism>
<dbReference type="AlphaFoldDB" id="A0A9D1LV76"/>
<feature type="transmembrane region" description="Helical" evidence="1">
    <location>
        <begin position="21"/>
        <end position="45"/>
    </location>
</feature>
<keyword evidence="1" id="KW-0812">Transmembrane</keyword>
<dbReference type="InterPro" id="IPR014203">
    <property type="entry name" value="Spore_V_AC"/>
</dbReference>
<keyword evidence="1" id="KW-0472">Membrane</keyword>
<dbReference type="NCBIfam" id="TIGR02838">
    <property type="entry name" value="spore_V_AC"/>
    <property type="match status" value="1"/>
</dbReference>
<dbReference type="PANTHER" id="PTHR38450">
    <property type="entry name" value="STAGE V SPORULATION PROTEIN AC-RELATED"/>
    <property type="match status" value="1"/>
</dbReference>
<dbReference type="Pfam" id="PF03862">
    <property type="entry name" value="SpoVAC_SpoVAEB"/>
    <property type="match status" value="1"/>
</dbReference>
<accession>A0A9D1LV76</accession>
<dbReference type="PANTHER" id="PTHR38450:SF1">
    <property type="entry name" value="STAGE V SPORULATION PROTEIN AC"/>
    <property type="match status" value="1"/>
</dbReference>
<sequence>MAKNMTQDEYKKIMERKTPASKLFTNCIKAFLIGGLICCVGQFFLNFYTGLGLEKELAAGATSMTMIFLGVLLTGLDIYPKIAKHAGAGTIVPITGFANSVASPAIEAKTEGLVLGVGAKLFTIAGPVIVYGTIASVVAGVIFFFMG</sequence>
<dbReference type="EMBL" id="DVND01000109">
    <property type="protein sequence ID" value="HIU48527.1"/>
    <property type="molecule type" value="Genomic_DNA"/>
</dbReference>
<name>A0A9D1LV76_9FIRM</name>
<dbReference type="Proteomes" id="UP000824111">
    <property type="component" value="Unassembled WGS sequence"/>
</dbReference>
<evidence type="ECO:0000313" key="2">
    <source>
        <dbReference type="EMBL" id="HIU48527.1"/>
    </source>
</evidence>
<gene>
    <name evidence="2" type="primary">spoVAC</name>
    <name evidence="2" type="ORF">IAB04_04135</name>
</gene>
<evidence type="ECO:0000256" key="1">
    <source>
        <dbReference type="SAM" id="Phobius"/>
    </source>
</evidence>
<feature type="transmembrane region" description="Helical" evidence="1">
    <location>
        <begin position="128"/>
        <end position="146"/>
    </location>
</feature>